<feature type="region of interest" description="Disordered" evidence="1">
    <location>
        <begin position="363"/>
        <end position="386"/>
    </location>
</feature>
<dbReference type="RefSeq" id="XP_028544215.1">
    <property type="nucleotide sequence ID" value="XM_028688414.1"/>
</dbReference>
<feature type="compositionally biased region" description="Basic and acidic residues" evidence="1">
    <location>
        <begin position="703"/>
        <end position="721"/>
    </location>
</feature>
<feature type="compositionally biased region" description="Basic and acidic residues" evidence="1">
    <location>
        <begin position="363"/>
        <end position="375"/>
    </location>
</feature>
<dbReference type="Proteomes" id="UP000195521">
    <property type="component" value="Unassembled WGS sequence"/>
</dbReference>
<evidence type="ECO:0000313" key="3">
    <source>
        <dbReference type="Proteomes" id="UP000195521"/>
    </source>
</evidence>
<feature type="region of interest" description="Disordered" evidence="1">
    <location>
        <begin position="1"/>
        <end position="27"/>
    </location>
</feature>
<evidence type="ECO:0000313" key="2">
    <source>
        <dbReference type="EMBL" id="GAW81626.1"/>
    </source>
</evidence>
<name>A0A1Y1JGI1_PLAGO</name>
<dbReference type="OMA" id="VVNSCIY"/>
<organism evidence="2 3">
    <name type="scientific">Plasmodium gonderi</name>
    <dbReference type="NCBI Taxonomy" id="77519"/>
    <lineage>
        <taxon>Eukaryota</taxon>
        <taxon>Sar</taxon>
        <taxon>Alveolata</taxon>
        <taxon>Apicomplexa</taxon>
        <taxon>Aconoidasida</taxon>
        <taxon>Haemosporida</taxon>
        <taxon>Plasmodiidae</taxon>
        <taxon>Plasmodium</taxon>
        <taxon>Plasmodium (Plasmodium)</taxon>
    </lineage>
</organism>
<feature type="region of interest" description="Disordered" evidence="1">
    <location>
        <begin position="703"/>
        <end position="747"/>
    </location>
</feature>
<proteinExistence type="predicted"/>
<sequence length="1026" mass="121776">MRTMKEKQSKQDIHISKRYSEESREENNEEVVRNQVIDDIFQLELKDILKDVSNEKEINGTIEFINDKINILKNFINKMAEEKYEYFYKYIDKMSNAKKTKKWNSYNLENIGKKYKSNYEFLREKKNKVLSLISEKRCLIEIEKILKLYEIVDLDIKKLYYEMRDSKVFDVFHSCEGKETDMIDLASINKERLDIPDMRINNNKSGSSSGIYTRLLMTPDFDILEKYLSRLNNTKSFIRHHNIENISIVALKVKRMKTYENYIISVFIQYLSGNFFKDTNFEKKVKQCMNAFRNLNIEKECLKKIIDYKIREANPYILNIKNGRENGRKDFFTILQNCKNGIDQISYLNEIIKENYDMEEEIRKEKDKEEKKGDNNNKNASNSSEEDRKKCNDVHIYTEFYLPYINLLINNQVNKLIKKEDILYVLNLIGEFLHIIHSKNDFFKGYEKDILFNLFNREYEEITFTSMNKLIYLVELLFQKTSIGNSMDYENDCNFPSIFDIKNYVEIFFKELIMHIYYPYIFRKIIVSCNNSLLLLSNNLNNLKQNINVHIEIDIKNKYITLDYVHKKLKYNLELFIISRQLLRYLIYSLAKLKRKIMESKISTYKMINVLSCKENYEVANLFNDNFQGIEEGILGIGNYSSSDNTIGKELITLSFDESFEEFFHYQDHLNNYFGDNLLCLDNDSSNEFIQLETCEEKKSQKKEYVQGNKSIEKKEHKEQIDISPQGDEQPNDSCSKERGKEEETSKYDNKNVADFKISLFSDVKHNSFHLNDSYNICDDHDNYEITPFFIKDKNKKNKKNYFDLTELEKGICELNNVVNSCIYECFESFEKKSIWYFKNNHNTLGTHDVHLLFDQLCTYFNTRIIQCIPIYECTQMISNLINRILIYLIALSCYHLINEMDVYLFKYYESLQKITNSTTPICLNFGWKLCTLFKKSIDIKNGKVAYEDVPPFFVPIMLVIFHGGKTIVDSLSITEDKFINLLIDHLRNPVQAMDGKGSNIQNLNFVVNKFAKSMFRKNEHFTAVH</sequence>
<dbReference type="GeneID" id="39748354"/>
<protein>
    <submittedName>
        <fullName evidence="2">Uncharacterized protein</fullName>
    </submittedName>
</protein>
<dbReference type="EMBL" id="BDQF01000012">
    <property type="protein sequence ID" value="GAW81626.1"/>
    <property type="molecule type" value="Genomic_DNA"/>
</dbReference>
<comment type="caution">
    <text evidence="2">The sequence shown here is derived from an EMBL/GenBank/DDBJ whole genome shotgun (WGS) entry which is preliminary data.</text>
</comment>
<dbReference type="OrthoDB" id="384491at2759"/>
<evidence type="ECO:0000256" key="1">
    <source>
        <dbReference type="SAM" id="MobiDB-lite"/>
    </source>
</evidence>
<accession>A0A1Y1JGI1</accession>
<keyword evidence="3" id="KW-1185">Reference proteome</keyword>
<feature type="compositionally biased region" description="Basic and acidic residues" evidence="1">
    <location>
        <begin position="735"/>
        <end position="747"/>
    </location>
</feature>
<reference evidence="3" key="1">
    <citation type="submission" date="2017-04" db="EMBL/GenBank/DDBJ databases">
        <title>Plasmodium gonderi genome.</title>
        <authorList>
            <person name="Arisue N."/>
            <person name="Honma H."/>
            <person name="Kawai S."/>
            <person name="Tougan T."/>
            <person name="Tanabe K."/>
            <person name="Horii T."/>
        </authorList>
    </citation>
    <scope>NUCLEOTIDE SEQUENCE [LARGE SCALE GENOMIC DNA]</scope>
    <source>
        <strain evidence="3">ATCC 30045</strain>
    </source>
</reference>
<dbReference type="AlphaFoldDB" id="A0A1Y1JGI1"/>
<gene>
    <name evidence="2" type="ORF">PGO_110750</name>
</gene>